<feature type="signal peptide" evidence="2">
    <location>
        <begin position="1"/>
        <end position="22"/>
    </location>
</feature>
<gene>
    <name evidence="3" type="ORF">ACH3VR_03230</name>
</gene>
<evidence type="ECO:0000313" key="4">
    <source>
        <dbReference type="Proteomes" id="UP001610861"/>
    </source>
</evidence>
<evidence type="ECO:0000313" key="3">
    <source>
        <dbReference type="EMBL" id="MFH8249367.1"/>
    </source>
</evidence>
<dbReference type="PROSITE" id="PS51257">
    <property type="entry name" value="PROKAR_LIPOPROTEIN"/>
    <property type="match status" value="1"/>
</dbReference>
<feature type="compositionally biased region" description="Gly residues" evidence="1">
    <location>
        <begin position="124"/>
        <end position="153"/>
    </location>
</feature>
<sequence>MIGQRFAAACAGAALAVALAGCAPQSSLDSAAGAQMQDAVVSVAQAAASGDPAGASTQLDGLQAQLDAAIHNDKVTAARAARIQTAIDAVRADLQALLAPPPAPEPSATPAVTQPSGTDDGGGDKGGGSDNSGPGNNNGNGNGSNGKGKSGKD</sequence>
<protein>
    <recommendedName>
        <fullName evidence="5">Mucin-associated surface protein</fullName>
    </recommendedName>
</protein>
<organism evidence="3 4">
    <name type="scientific">Microbacterium alkaliflavum</name>
    <dbReference type="NCBI Taxonomy" id="3248839"/>
    <lineage>
        <taxon>Bacteria</taxon>
        <taxon>Bacillati</taxon>
        <taxon>Actinomycetota</taxon>
        <taxon>Actinomycetes</taxon>
        <taxon>Micrococcales</taxon>
        <taxon>Microbacteriaceae</taxon>
        <taxon>Microbacterium</taxon>
    </lineage>
</organism>
<reference evidence="3 4" key="1">
    <citation type="submission" date="2024-09" db="EMBL/GenBank/DDBJ databases">
        <authorList>
            <person name="Pan X."/>
        </authorList>
    </citation>
    <scope>NUCLEOTIDE SEQUENCE [LARGE SCALE GENOMIC DNA]</scope>
    <source>
        <strain evidence="3 4">B2969</strain>
    </source>
</reference>
<dbReference type="EMBL" id="JBIQWL010000001">
    <property type="protein sequence ID" value="MFH8249367.1"/>
    <property type="molecule type" value="Genomic_DNA"/>
</dbReference>
<proteinExistence type="predicted"/>
<evidence type="ECO:0008006" key="5">
    <source>
        <dbReference type="Google" id="ProtNLM"/>
    </source>
</evidence>
<feature type="chain" id="PRO_5045891727" description="Mucin-associated surface protein" evidence="2">
    <location>
        <begin position="23"/>
        <end position="153"/>
    </location>
</feature>
<feature type="region of interest" description="Disordered" evidence="1">
    <location>
        <begin position="97"/>
        <end position="153"/>
    </location>
</feature>
<accession>A0ABW7Q555</accession>
<name>A0ABW7Q555_9MICO</name>
<dbReference type="RefSeq" id="WP_396639308.1">
    <property type="nucleotide sequence ID" value="NZ_JBIQWL010000001.1"/>
</dbReference>
<evidence type="ECO:0000256" key="1">
    <source>
        <dbReference type="SAM" id="MobiDB-lite"/>
    </source>
</evidence>
<comment type="caution">
    <text evidence="3">The sequence shown here is derived from an EMBL/GenBank/DDBJ whole genome shotgun (WGS) entry which is preliminary data.</text>
</comment>
<dbReference type="Proteomes" id="UP001610861">
    <property type="component" value="Unassembled WGS sequence"/>
</dbReference>
<evidence type="ECO:0000256" key="2">
    <source>
        <dbReference type="SAM" id="SignalP"/>
    </source>
</evidence>
<keyword evidence="4" id="KW-1185">Reference proteome</keyword>
<keyword evidence="2" id="KW-0732">Signal</keyword>